<dbReference type="HAMAP" id="MF_00479">
    <property type="entry name" value="RsxG_RnfG"/>
    <property type="match status" value="1"/>
</dbReference>
<keyword evidence="6" id="KW-0997">Cell inner membrane</keyword>
<feature type="modified residue" description="FMN phosphoryl threonine" evidence="6">
    <location>
        <position position="176"/>
    </location>
</feature>
<dbReference type="PIRSF" id="PIRSF006091">
    <property type="entry name" value="E_trnsport_RnfG"/>
    <property type="match status" value="1"/>
</dbReference>
<evidence type="ECO:0000313" key="9">
    <source>
        <dbReference type="Proteomes" id="UP000288361"/>
    </source>
</evidence>
<keyword evidence="1 6" id="KW-0813">Transport</keyword>
<keyword evidence="6" id="KW-0472">Membrane</keyword>
<evidence type="ECO:0000259" key="7">
    <source>
        <dbReference type="SMART" id="SM00900"/>
    </source>
</evidence>
<evidence type="ECO:0000256" key="6">
    <source>
        <dbReference type="HAMAP-Rule" id="MF_00479"/>
    </source>
</evidence>
<sequence>MTINSMQKNGLILAAFAVIATALVVGVQVLTKDKIAQQQQAQVLRTLNQLIPPAMHDNDLYQSCRLVTHNALGSNESHPMYRAWVNDEPTALAAEIVAPDGYSGAIRLLLAIKPSGELLGVRTLRHQETPGLGDKIEIEKNDWITSFSGKQVKSDDDNRWAVKRDGGMFDQFTGATITPRAVVGAVKRATLYLEENADTLFNAELQRCEEAAQ</sequence>
<keyword evidence="6" id="KW-1133">Transmembrane helix</keyword>
<reference evidence="8 9" key="1">
    <citation type="journal article" date="2011" name="Front. Microbiol.">
        <title>Genomic signatures of strain selection and enhancement in Bacillus atrophaeus var. globigii, a historical biowarfare simulant.</title>
        <authorList>
            <person name="Gibbons H.S."/>
            <person name="Broomall S.M."/>
            <person name="McNew L.A."/>
            <person name="Daligault H."/>
            <person name="Chapman C."/>
            <person name="Bruce D."/>
            <person name="Karavis M."/>
            <person name="Krepps M."/>
            <person name="McGregor P.A."/>
            <person name="Hong C."/>
            <person name="Park K.H."/>
            <person name="Akmal A."/>
            <person name="Feldman A."/>
            <person name="Lin J.S."/>
            <person name="Chang W.E."/>
            <person name="Higgs B.W."/>
            <person name="Demirev P."/>
            <person name="Lindquist J."/>
            <person name="Liem A."/>
            <person name="Fochler E."/>
            <person name="Read T.D."/>
            <person name="Tapia R."/>
            <person name="Johnson S."/>
            <person name="Bishop-Lilly K.A."/>
            <person name="Detter C."/>
            <person name="Han C."/>
            <person name="Sozhamannan S."/>
            <person name="Rosenzweig C.N."/>
            <person name="Skowronski E.W."/>
        </authorList>
    </citation>
    <scope>NUCLEOTIDE SEQUENCE [LARGE SCALE GENOMIC DNA]</scope>
    <source>
        <strain evidence="8 9">TPS4-2</strain>
    </source>
</reference>
<dbReference type="NCBIfam" id="NF002519">
    <property type="entry name" value="PRK01908.1"/>
    <property type="match status" value="1"/>
</dbReference>
<protein>
    <recommendedName>
        <fullName evidence="6">Ion-translocating oxidoreductase complex subunit G</fullName>
        <ecNumber evidence="6">7.-.-.-</ecNumber>
    </recommendedName>
    <alternativeName>
        <fullName evidence="6">Rnf electron transport complex subunit G</fullName>
    </alternativeName>
</protein>
<dbReference type="EC" id="7.-.-.-" evidence="6"/>
<comment type="subunit">
    <text evidence="6">The complex is composed of six subunits: RnfA, RnfB, RnfC, RnfD, RnfE and RnfG.</text>
</comment>
<comment type="caution">
    <text evidence="8">The sequence shown here is derived from an EMBL/GenBank/DDBJ whole genome shotgun (WGS) entry which is preliminary data.</text>
</comment>
<comment type="similarity">
    <text evidence="6">Belongs to the RnfG family.</text>
</comment>
<dbReference type="GO" id="GO:0005886">
    <property type="term" value="C:plasma membrane"/>
    <property type="evidence" value="ECO:0007669"/>
    <property type="project" value="UniProtKB-SubCell"/>
</dbReference>
<dbReference type="GO" id="GO:0010181">
    <property type="term" value="F:FMN binding"/>
    <property type="evidence" value="ECO:0007669"/>
    <property type="project" value="InterPro"/>
</dbReference>
<evidence type="ECO:0000313" key="8">
    <source>
        <dbReference type="EMBL" id="RUO68091.1"/>
    </source>
</evidence>
<dbReference type="SMART" id="SM00900">
    <property type="entry name" value="FMN_bind"/>
    <property type="match status" value="1"/>
</dbReference>
<name>A0A432YXR6_9GAMM</name>
<dbReference type="EMBL" id="PIQA01000001">
    <property type="protein sequence ID" value="RUO68091.1"/>
    <property type="molecule type" value="Genomic_DNA"/>
</dbReference>
<keyword evidence="6" id="KW-0812">Transmembrane</keyword>
<dbReference type="RefSeq" id="WP_126751711.1">
    <property type="nucleotide sequence ID" value="NZ_JBHUMT010000016.1"/>
</dbReference>
<comment type="subcellular location">
    <subcellularLocation>
        <location evidence="6">Cell inner membrane</location>
        <topology evidence="6">Single-pass membrane protein</topology>
    </subcellularLocation>
</comment>
<dbReference type="Pfam" id="PF04205">
    <property type="entry name" value="FMN_bind"/>
    <property type="match status" value="1"/>
</dbReference>
<dbReference type="GO" id="GO:0009055">
    <property type="term" value="F:electron transfer activity"/>
    <property type="evidence" value="ECO:0007669"/>
    <property type="project" value="InterPro"/>
</dbReference>
<evidence type="ECO:0000256" key="3">
    <source>
        <dbReference type="ARBA" id="ARBA00022630"/>
    </source>
</evidence>
<keyword evidence="2 6" id="KW-0597">Phosphoprotein</keyword>
<evidence type="ECO:0000256" key="5">
    <source>
        <dbReference type="ARBA" id="ARBA00022982"/>
    </source>
</evidence>
<comment type="function">
    <text evidence="6">Part of a membrane-bound complex that couples electron transfer with translocation of ions across the membrane.</text>
</comment>
<dbReference type="NCBIfam" id="TIGR01947">
    <property type="entry name" value="rnfG"/>
    <property type="match status" value="1"/>
</dbReference>
<comment type="cofactor">
    <cofactor evidence="6">
        <name>FMN</name>
        <dbReference type="ChEBI" id="CHEBI:58210"/>
    </cofactor>
</comment>
<keyword evidence="4 6" id="KW-0288">FMN</keyword>
<dbReference type="GO" id="GO:0022900">
    <property type="term" value="P:electron transport chain"/>
    <property type="evidence" value="ECO:0007669"/>
    <property type="project" value="UniProtKB-UniRule"/>
</dbReference>
<dbReference type="PANTHER" id="PTHR36118:SF1">
    <property type="entry name" value="ION-TRANSLOCATING OXIDOREDUCTASE COMPLEX SUBUNIT G"/>
    <property type="match status" value="1"/>
</dbReference>
<dbReference type="AlphaFoldDB" id="A0A432YXR6"/>
<dbReference type="PANTHER" id="PTHR36118">
    <property type="entry name" value="ION-TRANSLOCATING OXIDOREDUCTASE COMPLEX SUBUNIT G"/>
    <property type="match status" value="1"/>
</dbReference>
<keyword evidence="3 6" id="KW-0285">Flavoprotein</keyword>
<gene>
    <name evidence="6" type="primary">rnfG</name>
    <name evidence="8" type="ORF">CWI73_04425</name>
</gene>
<accession>A0A432YXR6</accession>
<feature type="domain" description="FMN-binding" evidence="7">
    <location>
        <begin position="101"/>
        <end position="193"/>
    </location>
</feature>
<keyword evidence="6" id="KW-1003">Cell membrane</keyword>
<dbReference type="InterPro" id="IPR010209">
    <property type="entry name" value="Ion_transpt_RnfG/RsxG"/>
</dbReference>
<evidence type="ECO:0000256" key="4">
    <source>
        <dbReference type="ARBA" id="ARBA00022643"/>
    </source>
</evidence>
<evidence type="ECO:0000256" key="2">
    <source>
        <dbReference type="ARBA" id="ARBA00022553"/>
    </source>
</evidence>
<keyword evidence="6" id="KW-1278">Translocase</keyword>
<dbReference type="InterPro" id="IPR007329">
    <property type="entry name" value="FMN-bd"/>
</dbReference>
<evidence type="ECO:0000256" key="1">
    <source>
        <dbReference type="ARBA" id="ARBA00022448"/>
    </source>
</evidence>
<keyword evidence="5 6" id="KW-0249">Electron transport</keyword>
<dbReference type="Proteomes" id="UP000288361">
    <property type="component" value="Unassembled WGS sequence"/>
</dbReference>
<organism evidence="8 9">
    <name type="scientific">Idiomarina piscisalsi</name>
    <dbReference type="NCBI Taxonomy" id="1096243"/>
    <lineage>
        <taxon>Bacteria</taxon>
        <taxon>Pseudomonadati</taxon>
        <taxon>Pseudomonadota</taxon>
        <taxon>Gammaproteobacteria</taxon>
        <taxon>Alteromonadales</taxon>
        <taxon>Idiomarinaceae</taxon>
        <taxon>Idiomarina</taxon>
    </lineage>
</organism>
<proteinExistence type="inferred from homology"/>